<evidence type="ECO:0000259" key="1">
    <source>
        <dbReference type="Pfam" id="PF00534"/>
    </source>
</evidence>
<proteinExistence type="predicted"/>
<dbReference type="Gene3D" id="3.40.50.2000">
    <property type="entry name" value="Glycogen Phosphorylase B"/>
    <property type="match status" value="2"/>
</dbReference>
<keyword evidence="3" id="KW-1185">Reference proteome</keyword>
<dbReference type="SUPFAM" id="SSF53756">
    <property type="entry name" value="UDP-Glycosyltransferase/glycogen phosphorylase"/>
    <property type="match status" value="1"/>
</dbReference>
<accession>A0ABW5LWR3</accession>
<evidence type="ECO:0000313" key="2">
    <source>
        <dbReference type="EMBL" id="MFD2567772.1"/>
    </source>
</evidence>
<keyword evidence="2" id="KW-0328">Glycosyltransferase</keyword>
<dbReference type="PANTHER" id="PTHR12526">
    <property type="entry name" value="GLYCOSYLTRANSFERASE"/>
    <property type="match status" value="1"/>
</dbReference>
<evidence type="ECO:0000313" key="3">
    <source>
        <dbReference type="Proteomes" id="UP001597508"/>
    </source>
</evidence>
<sequence length="338" mass="38824">MKKNKKILYIGNDNSARTGYVNTMETLSSLLTKEGYKITRSSTKVNKALRLLDMCGATIKHGRKSDYIFIDTFSSLNFYFAFTISQLARLFSIKYIPILHGGNLPSRIKRSKRMSNMIFKNSYKNISPSNYLKQAFEEQGYEVGHIPNVLEIDQYKFKKREDLKPRLLWVRAFKHLYNPLLAIEVINNLKKEFSEVKLCMVGPVIDDSFKKTQQKVKEYGMTDDVEYTGTLSKEVWVKRSEEFDIFINTTNFDNTPVSVMEAMALGLPVVSTNVGGMPFLIENNVDGMLVEKENAEEMTNAIKKLLKTDSTALVDKARSKAESFGWEQVKTKWFEILD</sequence>
<dbReference type="Pfam" id="PF00534">
    <property type="entry name" value="Glycos_transf_1"/>
    <property type="match status" value="1"/>
</dbReference>
<protein>
    <submittedName>
        <fullName evidence="2">Glycosyltransferase family 4 protein</fullName>
        <ecNumber evidence="2">2.4.-.-</ecNumber>
    </submittedName>
</protein>
<dbReference type="CDD" id="cd03801">
    <property type="entry name" value="GT4_PimA-like"/>
    <property type="match status" value="1"/>
</dbReference>
<reference evidence="3" key="1">
    <citation type="journal article" date="2019" name="Int. J. Syst. Evol. Microbiol.">
        <title>The Global Catalogue of Microorganisms (GCM) 10K type strain sequencing project: providing services to taxonomists for standard genome sequencing and annotation.</title>
        <authorList>
            <consortium name="The Broad Institute Genomics Platform"/>
            <consortium name="The Broad Institute Genome Sequencing Center for Infectious Disease"/>
            <person name="Wu L."/>
            <person name="Ma J."/>
        </authorList>
    </citation>
    <scope>NUCLEOTIDE SEQUENCE [LARGE SCALE GENOMIC DNA]</scope>
    <source>
        <strain evidence="3">KCTC 52127</strain>
    </source>
</reference>
<dbReference type="GO" id="GO:0016757">
    <property type="term" value="F:glycosyltransferase activity"/>
    <property type="evidence" value="ECO:0007669"/>
    <property type="project" value="UniProtKB-KW"/>
</dbReference>
<feature type="domain" description="Glycosyl transferase family 1" evidence="1">
    <location>
        <begin position="155"/>
        <end position="309"/>
    </location>
</feature>
<gene>
    <name evidence="2" type="ORF">ACFSRZ_10340</name>
</gene>
<dbReference type="EMBL" id="JBHULH010000004">
    <property type="protein sequence ID" value="MFD2567772.1"/>
    <property type="molecule type" value="Genomic_DNA"/>
</dbReference>
<keyword evidence="2" id="KW-0808">Transferase</keyword>
<organism evidence="2 3">
    <name type="scientific">Pseudotenacibaculum haliotis</name>
    <dbReference type="NCBI Taxonomy" id="1862138"/>
    <lineage>
        <taxon>Bacteria</taxon>
        <taxon>Pseudomonadati</taxon>
        <taxon>Bacteroidota</taxon>
        <taxon>Flavobacteriia</taxon>
        <taxon>Flavobacteriales</taxon>
        <taxon>Flavobacteriaceae</taxon>
        <taxon>Pseudotenacibaculum</taxon>
    </lineage>
</organism>
<dbReference type="EC" id="2.4.-.-" evidence="2"/>
<name>A0ABW5LWR3_9FLAO</name>
<dbReference type="InterPro" id="IPR001296">
    <property type="entry name" value="Glyco_trans_1"/>
</dbReference>
<dbReference type="Proteomes" id="UP001597508">
    <property type="component" value="Unassembled WGS sequence"/>
</dbReference>
<comment type="caution">
    <text evidence="2">The sequence shown here is derived from an EMBL/GenBank/DDBJ whole genome shotgun (WGS) entry which is preliminary data.</text>
</comment>
<dbReference type="PANTHER" id="PTHR12526:SF630">
    <property type="entry name" value="GLYCOSYLTRANSFERASE"/>
    <property type="match status" value="1"/>
</dbReference>
<dbReference type="RefSeq" id="WP_379666478.1">
    <property type="nucleotide sequence ID" value="NZ_JBHULH010000004.1"/>
</dbReference>